<dbReference type="GO" id="GO:0005829">
    <property type="term" value="C:cytosol"/>
    <property type="evidence" value="ECO:0007669"/>
    <property type="project" value="TreeGrafter"/>
</dbReference>
<proteinExistence type="predicted"/>
<dbReference type="InterPro" id="IPR000944">
    <property type="entry name" value="Tscrpt_reg_Rrf2"/>
</dbReference>
<dbReference type="InterPro" id="IPR036390">
    <property type="entry name" value="WH_DNA-bd_sf"/>
</dbReference>
<accession>A0A239PSI9</accession>
<protein>
    <submittedName>
        <fullName evidence="2">Transcriptional regulator, BadM/Rrf2 family</fullName>
    </submittedName>
</protein>
<evidence type="ECO:0000256" key="1">
    <source>
        <dbReference type="ARBA" id="ARBA00023125"/>
    </source>
</evidence>
<dbReference type="AlphaFoldDB" id="A0A239PSI9"/>
<dbReference type="EMBL" id="FZQA01000003">
    <property type="protein sequence ID" value="SNT73249.1"/>
    <property type="molecule type" value="Genomic_DNA"/>
</dbReference>
<dbReference type="Pfam" id="PF02082">
    <property type="entry name" value="Rrf2"/>
    <property type="match status" value="1"/>
</dbReference>
<dbReference type="InterPro" id="IPR036388">
    <property type="entry name" value="WH-like_DNA-bd_sf"/>
</dbReference>
<reference evidence="2 3" key="1">
    <citation type="submission" date="2017-07" db="EMBL/GenBank/DDBJ databases">
        <authorList>
            <person name="Sun Z.S."/>
            <person name="Albrecht U."/>
            <person name="Echele G."/>
            <person name="Lee C.C."/>
        </authorList>
    </citation>
    <scope>NUCLEOTIDE SEQUENCE [LARGE SCALE GENOMIC DNA]</scope>
    <source>
        <strain evidence="2 3">CGMCC 1.12710</strain>
    </source>
</reference>
<evidence type="ECO:0000313" key="3">
    <source>
        <dbReference type="Proteomes" id="UP000198346"/>
    </source>
</evidence>
<dbReference type="GO" id="GO:0003700">
    <property type="term" value="F:DNA-binding transcription factor activity"/>
    <property type="evidence" value="ECO:0007669"/>
    <property type="project" value="TreeGrafter"/>
</dbReference>
<dbReference type="InterPro" id="IPR030489">
    <property type="entry name" value="TR_Rrf2-type_CS"/>
</dbReference>
<dbReference type="SUPFAM" id="SSF46785">
    <property type="entry name" value="Winged helix' DNA-binding domain"/>
    <property type="match status" value="1"/>
</dbReference>
<dbReference type="Gene3D" id="1.10.10.10">
    <property type="entry name" value="Winged helix-like DNA-binding domain superfamily/Winged helix DNA-binding domain"/>
    <property type="match status" value="1"/>
</dbReference>
<dbReference type="PROSITE" id="PS51197">
    <property type="entry name" value="HTH_RRF2_2"/>
    <property type="match status" value="1"/>
</dbReference>
<name>A0A239PSI9_9PROT</name>
<keyword evidence="3" id="KW-1185">Reference proteome</keyword>
<gene>
    <name evidence="2" type="ORF">SAMN06297382_1647</name>
</gene>
<organism evidence="2 3">
    <name type="scientific">Amphiplicatus metriothermophilus</name>
    <dbReference type="NCBI Taxonomy" id="1519374"/>
    <lineage>
        <taxon>Bacteria</taxon>
        <taxon>Pseudomonadati</taxon>
        <taxon>Pseudomonadota</taxon>
        <taxon>Alphaproteobacteria</taxon>
        <taxon>Parvularculales</taxon>
        <taxon>Parvularculaceae</taxon>
        <taxon>Amphiplicatus</taxon>
    </lineage>
</organism>
<sequence>MKLTTRGRYAVTALADLAAHGAGAPVALAEIALRQGISVAYLEQIFAKLRRAGLVESARGQAGGYRLARAPGEIRIAEIIHAADEEIKTTACAPGASQGCQGGSARCLTHDLWDELGRQIDIFLNAVTLEDVIERRVLGMAAVNAPARAPVLERVQ</sequence>
<keyword evidence="1" id="KW-0238">DNA-binding</keyword>
<dbReference type="Proteomes" id="UP000198346">
    <property type="component" value="Unassembled WGS sequence"/>
</dbReference>
<dbReference type="RefSeq" id="WP_089412129.1">
    <property type="nucleotide sequence ID" value="NZ_FZQA01000003.1"/>
</dbReference>
<dbReference type="PROSITE" id="PS01332">
    <property type="entry name" value="HTH_RRF2_1"/>
    <property type="match status" value="1"/>
</dbReference>
<dbReference type="PANTHER" id="PTHR33221:SF5">
    <property type="entry name" value="HTH-TYPE TRANSCRIPTIONAL REGULATOR ISCR"/>
    <property type="match status" value="1"/>
</dbReference>
<evidence type="ECO:0000313" key="2">
    <source>
        <dbReference type="EMBL" id="SNT73249.1"/>
    </source>
</evidence>
<dbReference type="OrthoDB" id="9795923at2"/>
<dbReference type="NCBIfam" id="TIGR00738">
    <property type="entry name" value="rrf2_super"/>
    <property type="match status" value="1"/>
</dbReference>
<dbReference type="GO" id="GO:0003677">
    <property type="term" value="F:DNA binding"/>
    <property type="evidence" value="ECO:0007669"/>
    <property type="project" value="UniProtKB-KW"/>
</dbReference>
<dbReference type="PANTHER" id="PTHR33221">
    <property type="entry name" value="WINGED HELIX-TURN-HELIX TRANSCRIPTIONAL REGULATOR, RRF2 FAMILY"/>
    <property type="match status" value="1"/>
</dbReference>